<evidence type="ECO:0000313" key="3">
    <source>
        <dbReference type="Proteomes" id="UP000234681"/>
    </source>
</evidence>
<feature type="compositionally biased region" description="Basic and acidic residues" evidence="1">
    <location>
        <begin position="1"/>
        <end position="10"/>
    </location>
</feature>
<accession>A6KRI5</accession>
<proteinExistence type="predicted"/>
<feature type="region of interest" description="Disordered" evidence="1">
    <location>
        <begin position="1"/>
        <end position="25"/>
    </location>
</feature>
<dbReference type="Proteomes" id="UP000234681">
    <property type="component" value="Chromosome 18"/>
</dbReference>
<dbReference type="EMBL" id="CH474095">
    <property type="protein sequence ID" value="EDL82860.1"/>
    <property type="molecule type" value="Genomic_DNA"/>
</dbReference>
<reference evidence="2 3" key="1">
    <citation type="submission" date="2005-09" db="EMBL/GenBank/DDBJ databases">
        <authorList>
            <person name="Mural R.J."/>
            <person name="Li P.W."/>
            <person name="Adams M.D."/>
            <person name="Amanatides P.G."/>
            <person name="Baden-Tillson H."/>
            <person name="Barnstead M."/>
            <person name="Chin S.H."/>
            <person name="Dew I."/>
            <person name="Evans C.A."/>
            <person name="Ferriera S."/>
            <person name="Flanigan M."/>
            <person name="Fosler C."/>
            <person name="Glodek A."/>
            <person name="Gu Z."/>
            <person name="Holt R.A."/>
            <person name="Jennings D."/>
            <person name="Kraft C.L."/>
            <person name="Lu F."/>
            <person name="Nguyen T."/>
            <person name="Nusskern D.R."/>
            <person name="Pfannkoch C.M."/>
            <person name="Sitter C."/>
            <person name="Sutton G.G."/>
            <person name="Venter J.C."/>
            <person name="Wang Z."/>
            <person name="Woodage T."/>
            <person name="Zheng X.H."/>
            <person name="Zhong F."/>
        </authorList>
    </citation>
    <scope>NUCLEOTIDE SEQUENCE [LARGE SCALE GENOMIC DNA]</scope>
    <source>
        <strain>BN</strain>
        <strain evidence="3">Sprague-Dawley</strain>
    </source>
</reference>
<protein>
    <submittedName>
        <fullName evidence="2">RCG41695</fullName>
    </submittedName>
</protein>
<name>A6KRI5_RAT</name>
<evidence type="ECO:0000313" key="2">
    <source>
        <dbReference type="EMBL" id="EDL82860.1"/>
    </source>
</evidence>
<dbReference type="AlphaFoldDB" id="A6KRI5"/>
<organism evidence="2 3">
    <name type="scientific">Rattus norvegicus</name>
    <name type="common">Rat</name>
    <dbReference type="NCBI Taxonomy" id="10116"/>
    <lineage>
        <taxon>Eukaryota</taxon>
        <taxon>Metazoa</taxon>
        <taxon>Chordata</taxon>
        <taxon>Craniata</taxon>
        <taxon>Vertebrata</taxon>
        <taxon>Euteleostomi</taxon>
        <taxon>Mammalia</taxon>
        <taxon>Eutheria</taxon>
        <taxon>Euarchontoglires</taxon>
        <taxon>Glires</taxon>
        <taxon>Rodentia</taxon>
        <taxon>Myomorpha</taxon>
        <taxon>Muroidea</taxon>
        <taxon>Muridae</taxon>
        <taxon>Murinae</taxon>
        <taxon>Rattus</taxon>
    </lineage>
</organism>
<sequence>MCRRGEKDPRGWWAPQEPGCTGRDQAMVGTDVSILGLGSS</sequence>
<gene>
    <name evidence="2" type="ORF">rCG_41695</name>
</gene>
<evidence type="ECO:0000256" key="1">
    <source>
        <dbReference type="SAM" id="MobiDB-lite"/>
    </source>
</evidence>